<evidence type="ECO:0000256" key="1">
    <source>
        <dbReference type="ARBA" id="ARBA00022617"/>
    </source>
</evidence>
<proteinExistence type="predicted"/>
<feature type="domain" description="Cytochrome c" evidence="6">
    <location>
        <begin position="146"/>
        <end position="228"/>
    </location>
</feature>
<keyword evidence="3 4" id="KW-0408">Iron</keyword>
<keyword evidence="5" id="KW-1133">Transmembrane helix</keyword>
<evidence type="ECO:0000256" key="3">
    <source>
        <dbReference type="ARBA" id="ARBA00023004"/>
    </source>
</evidence>
<dbReference type="InterPro" id="IPR036280">
    <property type="entry name" value="Multihaem_cyt_sf"/>
</dbReference>
<dbReference type="Gene3D" id="1.10.760.10">
    <property type="entry name" value="Cytochrome c-like domain"/>
    <property type="match status" value="1"/>
</dbReference>
<gene>
    <name evidence="7" type="ORF">GSUB_05155</name>
</gene>
<dbReference type="EMBL" id="CP010311">
    <property type="protein sequence ID" value="AJF06072.1"/>
    <property type="molecule type" value="Genomic_DNA"/>
</dbReference>
<name>A0A0B5FD61_9BACT</name>
<evidence type="ECO:0000259" key="6">
    <source>
        <dbReference type="PROSITE" id="PS51007"/>
    </source>
</evidence>
<keyword evidence="1 4" id="KW-0349">Heme</keyword>
<dbReference type="AlphaFoldDB" id="A0A0B5FD61"/>
<keyword evidence="5" id="KW-0812">Transmembrane</keyword>
<organism evidence="7 8">
    <name type="scientific">Geoalkalibacter subterraneus</name>
    <dbReference type="NCBI Taxonomy" id="483547"/>
    <lineage>
        <taxon>Bacteria</taxon>
        <taxon>Pseudomonadati</taxon>
        <taxon>Thermodesulfobacteriota</taxon>
        <taxon>Desulfuromonadia</taxon>
        <taxon>Desulfuromonadales</taxon>
        <taxon>Geoalkalibacteraceae</taxon>
        <taxon>Geoalkalibacter</taxon>
    </lineage>
</organism>
<evidence type="ECO:0000256" key="4">
    <source>
        <dbReference type="PROSITE-ProRule" id="PRU00433"/>
    </source>
</evidence>
<dbReference type="STRING" id="483547.GSUB_05155"/>
<dbReference type="RefSeq" id="WP_040199547.1">
    <property type="nucleotide sequence ID" value="NZ_CP010311.1"/>
</dbReference>
<dbReference type="GO" id="GO:0046872">
    <property type="term" value="F:metal ion binding"/>
    <property type="evidence" value="ECO:0007669"/>
    <property type="project" value="UniProtKB-KW"/>
</dbReference>
<dbReference type="SUPFAM" id="SSF46626">
    <property type="entry name" value="Cytochrome c"/>
    <property type="match status" value="1"/>
</dbReference>
<dbReference type="HOGENOM" id="CLU_993095_0_0_7"/>
<keyword evidence="8" id="KW-1185">Reference proteome</keyword>
<dbReference type="InterPro" id="IPR036909">
    <property type="entry name" value="Cyt_c-like_dom_sf"/>
</dbReference>
<feature type="transmembrane region" description="Helical" evidence="5">
    <location>
        <begin position="12"/>
        <end position="32"/>
    </location>
</feature>
<dbReference type="Proteomes" id="UP000035036">
    <property type="component" value="Chromosome"/>
</dbReference>
<protein>
    <recommendedName>
        <fullName evidence="6">Cytochrome c domain-containing protein</fullName>
    </recommendedName>
</protein>
<dbReference type="SUPFAM" id="SSF48695">
    <property type="entry name" value="Multiheme cytochromes"/>
    <property type="match status" value="1"/>
</dbReference>
<evidence type="ECO:0000256" key="2">
    <source>
        <dbReference type="ARBA" id="ARBA00022723"/>
    </source>
</evidence>
<dbReference type="KEGG" id="gsb:GSUB_05155"/>
<dbReference type="GO" id="GO:0009055">
    <property type="term" value="F:electron transfer activity"/>
    <property type="evidence" value="ECO:0007669"/>
    <property type="project" value="InterPro"/>
</dbReference>
<dbReference type="InterPro" id="IPR009056">
    <property type="entry name" value="Cyt_c-like_dom"/>
</dbReference>
<dbReference type="OrthoDB" id="9804649at2"/>
<evidence type="ECO:0000313" key="8">
    <source>
        <dbReference type="Proteomes" id="UP000035036"/>
    </source>
</evidence>
<dbReference type="PROSITE" id="PS51007">
    <property type="entry name" value="CYTC"/>
    <property type="match status" value="1"/>
</dbReference>
<sequence>MDNGTTNPPKWIEPLLFVAASVLLGAVAFVLIKGGSEIDHQGGPIADITVNLNGEPVREHCVTCHTEGGRPLQESGVRASAPHPDIAPHRIDLLGCTSCHLGEGMALDERISHGLPGFGARKILSGQQLQARCFACHPLKPLPGADEAWSGYVLFQEKGCGLCHRIAGAQAGGRFGPDLSDIGSRFGLEKLAESIKDPDLSPPNSIMPRFPLSSSQVRSLSYFLKSRIADPYLGRCGHESQAMAATVCTLDHGRQRLCHPGGHPARCLAGCGSLFDQPLA</sequence>
<accession>A0A0B5FD61</accession>
<dbReference type="GO" id="GO:0020037">
    <property type="term" value="F:heme binding"/>
    <property type="evidence" value="ECO:0007669"/>
    <property type="project" value="InterPro"/>
</dbReference>
<dbReference type="Pfam" id="PF00034">
    <property type="entry name" value="Cytochrom_C"/>
    <property type="match status" value="1"/>
</dbReference>
<evidence type="ECO:0000313" key="7">
    <source>
        <dbReference type="EMBL" id="AJF06072.1"/>
    </source>
</evidence>
<keyword evidence="5" id="KW-0472">Membrane</keyword>
<evidence type="ECO:0000256" key="5">
    <source>
        <dbReference type="SAM" id="Phobius"/>
    </source>
</evidence>
<reference evidence="7 8" key="1">
    <citation type="journal article" date="2015" name="Genome Announc.">
        <title>Genomes of Geoalkalibacter ferrihydriticus Z-0531T and Geoalkalibacter subterraneus Red1T, Two Haloalkaliphilic Metal-Reducing Deltaproteobacteria.</title>
        <authorList>
            <person name="Badalamenti J.P."/>
            <person name="Krajmalnik-Brown R."/>
            <person name="Torres C.I."/>
            <person name="Bond D.R."/>
        </authorList>
    </citation>
    <scope>NUCLEOTIDE SEQUENCE [LARGE SCALE GENOMIC DNA]</scope>
    <source>
        <strain evidence="7 8">Red1</strain>
    </source>
</reference>
<keyword evidence="2 4" id="KW-0479">Metal-binding</keyword>